<dbReference type="GO" id="GO:0003824">
    <property type="term" value="F:catalytic activity"/>
    <property type="evidence" value="ECO:0007669"/>
    <property type="project" value="InterPro"/>
</dbReference>
<dbReference type="InterPro" id="IPR052716">
    <property type="entry name" value="MOSC_domain"/>
</dbReference>
<evidence type="ECO:0000259" key="1">
    <source>
        <dbReference type="PROSITE" id="PS51340"/>
    </source>
</evidence>
<dbReference type="InterPro" id="IPR005302">
    <property type="entry name" value="MoCF_Sase_C"/>
</dbReference>
<dbReference type="Gene3D" id="2.40.33.20">
    <property type="entry name" value="PK beta-barrel domain-like"/>
    <property type="match status" value="1"/>
</dbReference>
<dbReference type="AlphaFoldDB" id="A0A2N5Y7W2"/>
<proteinExistence type="predicted"/>
<dbReference type="Pfam" id="PF03473">
    <property type="entry name" value="MOSC"/>
    <property type="match status" value="1"/>
</dbReference>
<dbReference type="OrthoDB" id="1550913at2"/>
<dbReference type="InterPro" id="IPR011037">
    <property type="entry name" value="Pyrv_Knase-like_insert_dom_sf"/>
</dbReference>
<dbReference type="PANTHER" id="PTHR36930">
    <property type="entry name" value="METAL-SULFUR CLUSTER BIOSYNTHESIS PROTEINS YUAD-RELATED"/>
    <property type="match status" value="1"/>
</dbReference>
<protein>
    <submittedName>
        <fullName evidence="2">Molybdenum cofactor biosysynthesis protein</fullName>
    </submittedName>
</protein>
<name>A0A2N5Y7W2_9GAMM</name>
<accession>A0A2N5Y7W2</accession>
<evidence type="ECO:0000313" key="2">
    <source>
        <dbReference type="EMBL" id="PLW84482.1"/>
    </source>
</evidence>
<dbReference type="SUPFAM" id="SSF50800">
    <property type="entry name" value="PK beta-barrel domain-like"/>
    <property type="match status" value="1"/>
</dbReference>
<gene>
    <name evidence="2" type="ORF">CWI75_03505</name>
</gene>
<dbReference type="GO" id="GO:0030151">
    <property type="term" value="F:molybdenum ion binding"/>
    <property type="evidence" value="ECO:0007669"/>
    <property type="project" value="InterPro"/>
</dbReference>
<feature type="domain" description="MOSC" evidence="1">
    <location>
        <begin position="17"/>
        <end position="144"/>
    </location>
</feature>
<keyword evidence="3" id="KW-1185">Reference proteome</keyword>
<dbReference type="GO" id="GO:0030170">
    <property type="term" value="F:pyridoxal phosphate binding"/>
    <property type="evidence" value="ECO:0007669"/>
    <property type="project" value="InterPro"/>
</dbReference>
<dbReference type="PROSITE" id="PS51340">
    <property type="entry name" value="MOSC"/>
    <property type="match status" value="1"/>
</dbReference>
<sequence length="146" mass="16412">MELCGIAIRKRPRADMQPLERCHISPQRGLEGDFRGKPGKRQLTLLSLQSWQQVCAELNQDIPWWIRRANLLVSGVEFGAHDVGKTLCFGDVVVQITRETDPCKRMDEAVSGLRTALEPSWRGGVCCRVITGGDAVIGQRIEWLTR</sequence>
<dbReference type="PANTHER" id="PTHR36930:SF1">
    <property type="entry name" value="MOSC DOMAIN-CONTAINING PROTEIN"/>
    <property type="match status" value="1"/>
</dbReference>
<organism evidence="2 3">
    <name type="scientific">Kineobactrum sediminis</name>
    <dbReference type="NCBI Taxonomy" id="1905677"/>
    <lineage>
        <taxon>Bacteria</taxon>
        <taxon>Pseudomonadati</taxon>
        <taxon>Pseudomonadota</taxon>
        <taxon>Gammaproteobacteria</taxon>
        <taxon>Cellvibrionales</taxon>
        <taxon>Halieaceae</taxon>
        <taxon>Kineobactrum</taxon>
    </lineage>
</organism>
<comment type="caution">
    <text evidence="2">The sequence shown here is derived from an EMBL/GenBank/DDBJ whole genome shotgun (WGS) entry which is preliminary data.</text>
</comment>
<evidence type="ECO:0000313" key="3">
    <source>
        <dbReference type="Proteomes" id="UP000234845"/>
    </source>
</evidence>
<reference evidence="3" key="1">
    <citation type="submission" date="2017-11" db="EMBL/GenBank/DDBJ databases">
        <title>The draft genome sequence of Chromatocurvus sp. F02.</title>
        <authorList>
            <person name="Du Z.-J."/>
            <person name="Chang Y.-Q."/>
        </authorList>
    </citation>
    <scope>NUCLEOTIDE SEQUENCE [LARGE SCALE GENOMIC DNA]</scope>
    <source>
        <strain evidence="3">F02</strain>
    </source>
</reference>
<dbReference type="Proteomes" id="UP000234845">
    <property type="component" value="Unassembled WGS sequence"/>
</dbReference>
<dbReference type="EMBL" id="PKLZ01000001">
    <property type="protein sequence ID" value="PLW84482.1"/>
    <property type="molecule type" value="Genomic_DNA"/>
</dbReference>